<dbReference type="PANTHER" id="PTHR43685:SF2">
    <property type="entry name" value="GLYCOSYLTRANSFERASE 2-LIKE DOMAIN-CONTAINING PROTEIN"/>
    <property type="match status" value="1"/>
</dbReference>
<evidence type="ECO:0000313" key="3">
    <source>
        <dbReference type="Proteomes" id="UP000779507"/>
    </source>
</evidence>
<proteinExistence type="predicted"/>
<dbReference type="InterPro" id="IPR029044">
    <property type="entry name" value="Nucleotide-diphossugar_trans"/>
</dbReference>
<dbReference type="PANTHER" id="PTHR43685">
    <property type="entry name" value="GLYCOSYLTRANSFERASE"/>
    <property type="match status" value="1"/>
</dbReference>
<reference evidence="2 3" key="1">
    <citation type="submission" date="2020-05" db="EMBL/GenBank/DDBJ databases">
        <title>Genomic Encyclopedia of Type Strains, Phase IV (KMG-V): Genome sequencing to study the core and pangenomes of soil and plant-associated prokaryotes.</title>
        <authorList>
            <person name="Whitman W."/>
        </authorList>
    </citation>
    <scope>NUCLEOTIDE SEQUENCE [LARGE SCALE GENOMIC DNA]</scope>
    <source>
        <strain evidence="2 3">9A</strain>
    </source>
</reference>
<gene>
    <name evidence="2" type="ORF">HNP98_001543</name>
</gene>
<dbReference type="SUPFAM" id="SSF53448">
    <property type="entry name" value="Nucleotide-diphospho-sugar transferases"/>
    <property type="match status" value="1"/>
</dbReference>
<feature type="domain" description="Glycosyltransferase 2-like" evidence="1">
    <location>
        <begin position="4"/>
        <end position="132"/>
    </location>
</feature>
<dbReference type="InterPro" id="IPR050834">
    <property type="entry name" value="Glycosyltransf_2"/>
</dbReference>
<dbReference type="EMBL" id="JABSNP010000005">
    <property type="protein sequence ID" value="NRT18722.1"/>
    <property type="molecule type" value="Genomic_DNA"/>
</dbReference>
<sequence length="325" mass="36868">MRLSVVIPTYKRPDDLSRLLDSLFEQTELPYEVLIIVGPGDDEGLCIAKEWKANWPIIQVHLALKPSVIHSLNLSFTKVKGDVICLLDDDVWLPSGWSSRIKIAYEKNPSIGVYGGRDHLQHDNPALSHPPLSHLIGTYQWNLGLVGNHHCGLYKSPALIDVAKGCNLSFRRTAFVEMQIDTILESAGAETCWEIDICQRVRLAGFDVVYDNNNYVLHYASPRMAFDNRNDSFTYANSRRVFNEAFVTAKFRPILEVITFCLRSFLIGSRLHPGILWSFLLLSKLHFSVLKLPWHYMGCIKDGISHGFQQRSAVPSLKWSSKNGR</sequence>
<dbReference type="Gene3D" id="3.90.550.10">
    <property type="entry name" value="Spore Coat Polysaccharide Biosynthesis Protein SpsA, Chain A"/>
    <property type="match status" value="1"/>
</dbReference>
<accession>A0ABX2FQL0</accession>
<protein>
    <submittedName>
        <fullName evidence="2">Glycosyltransferase involved in cell wall biosynthesis</fullName>
    </submittedName>
</protein>
<organism evidence="2 3">
    <name type="scientific">Hymenobacter caeli</name>
    <dbReference type="NCBI Taxonomy" id="2735894"/>
    <lineage>
        <taxon>Bacteria</taxon>
        <taxon>Pseudomonadati</taxon>
        <taxon>Bacteroidota</taxon>
        <taxon>Cytophagia</taxon>
        <taxon>Cytophagales</taxon>
        <taxon>Hymenobacteraceae</taxon>
        <taxon>Hymenobacter</taxon>
    </lineage>
</organism>
<dbReference type="RefSeq" id="WP_173809460.1">
    <property type="nucleotide sequence ID" value="NZ_JABSNP010000005.1"/>
</dbReference>
<dbReference type="InterPro" id="IPR001173">
    <property type="entry name" value="Glyco_trans_2-like"/>
</dbReference>
<evidence type="ECO:0000313" key="2">
    <source>
        <dbReference type="EMBL" id="NRT18722.1"/>
    </source>
</evidence>
<name>A0ABX2FQL0_9BACT</name>
<keyword evidence="3" id="KW-1185">Reference proteome</keyword>
<dbReference type="Proteomes" id="UP000779507">
    <property type="component" value="Unassembled WGS sequence"/>
</dbReference>
<evidence type="ECO:0000259" key="1">
    <source>
        <dbReference type="Pfam" id="PF00535"/>
    </source>
</evidence>
<comment type="caution">
    <text evidence="2">The sequence shown here is derived from an EMBL/GenBank/DDBJ whole genome shotgun (WGS) entry which is preliminary data.</text>
</comment>
<dbReference type="Pfam" id="PF00535">
    <property type="entry name" value="Glycos_transf_2"/>
    <property type="match status" value="1"/>
</dbReference>
<dbReference type="CDD" id="cd00761">
    <property type="entry name" value="Glyco_tranf_GTA_type"/>
    <property type="match status" value="1"/>
</dbReference>